<reference evidence="2" key="1">
    <citation type="submission" date="2021-03" db="EMBL/GenBank/DDBJ databases">
        <title>Draft genome sequence of rust myrtle Austropuccinia psidii MF-1, a brazilian biotype.</title>
        <authorList>
            <person name="Quecine M.C."/>
            <person name="Pachon D.M.R."/>
            <person name="Bonatelli M.L."/>
            <person name="Correr F.H."/>
            <person name="Franceschini L.M."/>
            <person name="Leite T.F."/>
            <person name="Margarido G.R.A."/>
            <person name="Almeida C.A."/>
            <person name="Ferrarezi J.A."/>
            <person name="Labate C.A."/>
        </authorList>
    </citation>
    <scope>NUCLEOTIDE SEQUENCE</scope>
    <source>
        <strain evidence="2">MF-1</strain>
    </source>
</reference>
<dbReference type="EMBL" id="AVOT02047128">
    <property type="protein sequence ID" value="MBW0542410.1"/>
    <property type="molecule type" value="Genomic_DNA"/>
</dbReference>
<keyword evidence="3" id="KW-1185">Reference proteome</keyword>
<protein>
    <submittedName>
        <fullName evidence="2">Uncharacterized protein</fullName>
    </submittedName>
</protein>
<evidence type="ECO:0000313" key="2">
    <source>
        <dbReference type="EMBL" id="MBW0542410.1"/>
    </source>
</evidence>
<organism evidence="2 3">
    <name type="scientific">Austropuccinia psidii MF-1</name>
    <dbReference type="NCBI Taxonomy" id="1389203"/>
    <lineage>
        <taxon>Eukaryota</taxon>
        <taxon>Fungi</taxon>
        <taxon>Dikarya</taxon>
        <taxon>Basidiomycota</taxon>
        <taxon>Pucciniomycotina</taxon>
        <taxon>Pucciniomycetes</taxon>
        <taxon>Pucciniales</taxon>
        <taxon>Sphaerophragmiaceae</taxon>
        <taxon>Austropuccinia</taxon>
    </lineage>
</organism>
<name>A0A9Q3IKJ5_9BASI</name>
<evidence type="ECO:0000256" key="1">
    <source>
        <dbReference type="SAM" id="MobiDB-lite"/>
    </source>
</evidence>
<sequence>MKNWLENQILLFIDQKKKLEMTPALETEGPVASTSSRSVQIQAQSTSEEAEMSQEPSRQGKRKRQLAQTSPTRVQDPQVGTFSCGQSLQYGQDSYGIHSQGAGKYEQKFATETMQEINFVKTSINVEIGKIDAKVTKMTLDINDLKKNDKNSAEIHKSMIAKLELLTNTCDRIESKYHVQDHEMENFSTRNINDQLRVLKKYVLSVAENTSQFATHLARSDSKGRN</sequence>
<dbReference type="Proteomes" id="UP000765509">
    <property type="component" value="Unassembled WGS sequence"/>
</dbReference>
<proteinExistence type="predicted"/>
<comment type="caution">
    <text evidence="2">The sequence shown here is derived from an EMBL/GenBank/DDBJ whole genome shotgun (WGS) entry which is preliminary data.</text>
</comment>
<accession>A0A9Q3IKJ5</accession>
<dbReference type="AlphaFoldDB" id="A0A9Q3IKJ5"/>
<feature type="compositionally biased region" description="Polar residues" evidence="1">
    <location>
        <begin position="66"/>
        <end position="80"/>
    </location>
</feature>
<feature type="compositionally biased region" description="Polar residues" evidence="1">
    <location>
        <begin position="32"/>
        <end position="47"/>
    </location>
</feature>
<gene>
    <name evidence="2" type="ORF">O181_082125</name>
</gene>
<feature type="region of interest" description="Disordered" evidence="1">
    <location>
        <begin position="25"/>
        <end position="80"/>
    </location>
</feature>
<evidence type="ECO:0000313" key="3">
    <source>
        <dbReference type="Proteomes" id="UP000765509"/>
    </source>
</evidence>